<keyword evidence="3 9" id="KW-0808">Transferase</keyword>
<comment type="function">
    <text evidence="8">Splits internally a 1,3-beta-glucan molecule and transfers the newly generated reducing end (the donor) to the non-reducing end of another 1,3-beta-glucan molecule (the acceptor) forming a 1,3-beta linkage, resulting in the elongation of 1,3-beta-glucan chains in the cell wall. Involved in cell wall morphogenesis.</text>
</comment>
<dbReference type="GO" id="GO:0098552">
    <property type="term" value="C:side of membrane"/>
    <property type="evidence" value="ECO:0007669"/>
    <property type="project" value="UniProtKB-KW"/>
</dbReference>
<dbReference type="InterPro" id="IPR017853">
    <property type="entry name" value="GH"/>
</dbReference>
<evidence type="ECO:0000256" key="10">
    <source>
        <dbReference type="SAM" id="MobiDB-lite"/>
    </source>
</evidence>
<dbReference type="Gene3D" id="3.20.20.80">
    <property type="entry name" value="Glycosidases"/>
    <property type="match status" value="1"/>
</dbReference>
<reference evidence="11 12" key="1">
    <citation type="submission" date="2018-02" db="EMBL/GenBank/DDBJ databases">
        <title>The genomes of Aspergillus section Nigri reveals drivers in fungal speciation.</title>
        <authorList>
            <consortium name="DOE Joint Genome Institute"/>
            <person name="Vesth T.C."/>
            <person name="Nybo J."/>
            <person name="Theobald S."/>
            <person name="Brandl J."/>
            <person name="Frisvad J.C."/>
            <person name="Nielsen K.F."/>
            <person name="Lyhne E.K."/>
            <person name="Kogle M.E."/>
            <person name="Kuo A."/>
            <person name="Riley R."/>
            <person name="Clum A."/>
            <person name="Nolan M."/>
            <person name="Lipzen A."/>
            <person name="Salamov A."/>
            <person name="Henrissat B."/>
            <person name="Wiebenga A."/>
            <person name="De vries R.P."/>
            <person name="Grigoriev I.V."/>
            <person name="Mortensen U.H."/>
            <person name="Andersen M.R."/>
            <person name="Baker S.E."/>
        </authorList>
    </citation>
    <scope>NUCLEOTIDE SEQUENCE [LARGE SCALE GENOMIC DNA]</scope>
    <source>
        <strain evidence="11 12">CBS 101889</strain>
    </source>
</reference>
<organism evidence="11 12">
    <name type="scientific">Aspergillus homomorphus (strain CBS 101889)</name>
    <dbReference type="NCBI Taxonomy" id="1450537"/>
    <lineage>
        <taxon>Eukaryota</taxon>
        <taxon>Fungi</taxon>
        <taxon>Dikarya</taxon>
        <taxon>Ascomycota</taxon>
        <taxon>Pezizomycotina</taxon>
        <taxon>Eurotiomycetes</taxon>
        <taxon>Eurotiomycetidae</taxon>
        <taxon>Eurotiales</taxon>
        <taxon>Aspergillaceae</taxon>
        <taxon>Aspergillus</taxon>
        <taxon>Aspergillus subgen. Circumdati</taxon>
    </lineage>
</organism>
<comment type="subcellular location">
    <subcellularLocation>
        <location evidence="1 9">Cell membrane</location>
        <topology evidence="1 9">Lipid-anchor</topology>
        <topology evidence="1 9">GPI-anchor</topology>
    </subcellularLocation>
</comment>
<evidence type="ECO:0000256" key="4">
    <source>
        <dbReference type="ARBA" id="ARBA00022729"/>
    </source>
</evidence>
<keyword evidence="9" id="KW-0472">Membrane</keyword>
<evidence type="ECO:0000256" key="1">
    <source>
        <dbReference type="ARBA" id="ARBA00004609"/>
    </source>
</evidence>
<evidence type="ECO:0000256" key="6">
    <source>
        <dbReference type="ARBA" id="ARBA00023180"/>
    </source>
</evidence>
<dbReference type="Proteomes" id="UP000248961">
    <property type="component" value="Unassembled WGS sequence"/>
</dbReference>
<protein>
    <recommendedName>
        <fullName evidence="9">1,3-beta-glucanosyltransferase</fullName>
        <ecNumber evidence="9">2.4.1.-</ecNumber>
    </recommendedName>
</protein>
<evidence type="ECO:0000256" key="2">
    <source>
        <dbReference type="ARBA" id="ARBA00007528"/>
    </source>
</evidence>
<dbReference type="EC" id="2.4.1.-" evidence="9"/>
<dbReference type="GO" id="GO:0005886">
    <property type="term" value="C:plasma membrane"/>
    <property type="evidence" value="ECO:0007669"/>
    <property type="project" value="UniProtKB-SubCell"/>
</dbReference>
<evidence type="ECO:0000313" key="11">
    <source>
        <dbReference type="EMBL" id="RAL07712.1"/>
    </source>
</evidence>
<keyword evidence="7 9" id="KW-0449">Lipoprotein</keyword>
<keyword evidence="4 9" id="KW-0732">Signal</keyword>
<sequence>MKARCSPSSLATLSLMLAALGPRAAHASQTISAVGSKFFYEDGRQYYIKGIAYQLVPDDPLIDTAQCTRDAARMAELGTNAIRVYHVDPKADHDGCMKAFEDAGIYLFVDLDTFDTAISQVEPHWDRTQYDRFTAVLDEFQQYNNTAGFFIGNEVLTTKDGSAAAPYVLAAVRDMKSYRDEKEYRNIPVGYSAADIAELRPMLQNYLACRSDPVERLDFFALNAYEWCGESTFTQSGYETLQKQAEGYPVPIFFSETGCNVARPRTFGDQAAIFGPEMADTWSGSMIYEWIEETNDYGLINYGPPPAAAADAPAAATTNGPLVQDGFVRQGEPTPVAPDFDNLKAQWATLNPTGVALSDYAASTSTIQPPECPASTAGGWAVDPSAPLPTLGQASSSSSSHHAAPTGAVSDSKNADDTPRQKEVDPLDAMSASASQTVLPAYELSNGAGSFAILREGGLNRAIEVSLALCTVVGGLALWL</sequence>
<dbReference type="SUPFAM" id="SSF51445">
    <property type="entry name" value="(Trans)glycosidases"/>
    <property type="match status" value="1"/>
</dbReference>
<keyword evidence="5" id="KW-1015">Disulfide bond</keyword>
<dbReference type="GeneID" id="37195097"/>
<dbReference type="PANTHER" id="PTHR31468">
    <property type="entry name" value="1,3-BETA-GLUCANOSYLTRANSFERASE GAS1"/>
    <property type="match status" value="1"/>
</dbReference>
<dbReference type="RefSeq" id="XP_025546866.1">
    <property type="nucleotide sequence ID" value="XM_025690808.1"/>
</dbReference>
<dbReference type="GO" id="GO:0042124">
    <property type="term" value="F:1,3-beta-glucanosyltransferase activity"/>
    <property type="evidence" value="ECO:0007669"/>
    <property type="project" value="TreeGrafter"/>
</dbReference>
<dbReference type="PANTHER" id="PTHR31468:SF8">
    <property type="entry name" value="1,3-BETA-GLUCANOSYLTRANSFERASE GAS2"/>
    <property type="match status" value="1"/>
</dbReference>
<dbReference type="AlphaFoldDB" id="A0A395HIH8"/>
<dbReference type="OrthoDB" id="421038at2759"/>
<accession>A0A395HIH8</accession>
<evidence type="ECO:0000256" key="5">
    <source>
        <dbReference type="ARBA" id="ARBA00023157"/>
    </source>
</evidence>
<evidence type="ECO:0000256" key="7">
    <source>
        <dbReference type="ARBA" id="ARBA00023288"/>
    </source>
</evidence>
<evidence type="ECO:0000313" key="12">
    <source>
        <dbReference type="Proteomes" id="UP000248961"/>
    </source>
</evidence>
<evidence type="ECO:0000256" key="9">
    <source>
        <dbReference type="RuleBase" id="RU361209"/>
    </source>
</evidence>
<keyword evidence="6" id="KW-0325">Glycoprotein</keyword>
<dbReference type="Pfam" id="PF03198">
    <property type="entry name" value="Glyco_hydro_72"/>
    <property type="match status" value="1"/>
</dbReference>
<dbReference type="EMBL" id="KZ824326">
    <property type="protein sequence ID" value="RAL07712.1"/>
    <property type="molecule type" value="Genomic_DNA"/>
</dbReference>
<feature type="compositionally biased region" description="Basic and acidic residues" evidence="10">
    <location>
        <begin position="413"/>
        <end position="425"/>
    </location>
</feature>
<keyword evidence="12" id="KW-1185">Reference proteome</keyword>
<feature type="signal peptide" evidence="9">
    <location>
        <begin position="1"/>
        <end position="27"/>
    </location>
</feature>
<feature type="compositionally biased region" description="Low complexity" evidence="10">
    <location>
        <begin position="394"/>
        <end position="404"/>
    </location>
</feature>
<dbReference type="GO" id="GO:0071970">
    <property type="term" value="P:fungal-type cell wall (1-&gt;3)-beta-D-glucan biosynthetic process"/>
    <property type="evidence" value="ECO:0007669"/>
    <property type="project" value="TreeGrafter"/>
</dbReference>
<dbReference type="VEuPathDB" id="FungiDB:BO97DRAFT_243567"/>
<dbReference type="InterPro" id="IPR004886">
    <property type="entry name" value="Glucanosyltransferase"/>
</dbReference>
<name>A0A395HIH8_ASPHC</name>
<dbReference type="FunFam" id="3.20.20.80:FF:000038">
    <property type="entry name" value="1,3-beta-glucanosyltransferase"/>
    <property type="match status" value="1"/>
</dbReference>
<evidence type="ECO:0000256" key="3">
    <source>
        <dbReference type="ARBA" id="ARBA00022679"/>
    </source>
</evidence>
<proteinExistence type="inferred from homology"/>
<comment type="similarity">
    <text evidence="2 9">Belongs to the glycosyl hydrolase 72 family.</text>
</comment>
<dbReference type="GO" id="GO:0031505">
    <property type="term" value="P:fungal-type cell wall organization"/>
    <property type="evidence" value="ECO:0007669"/>
    <property type="project" value="TreeGrafter"/>
</dbReference>
<feature type="region of interest" description="Disordered" evidence="10">
    <location>
        <begin position="365"/>
        <end position="426"/>
    </location>
</feature>
<feature type="chain" id="PRO_5017103731" description="1,3-beta-glucanosyltransferase" evidence="9">
    <location>
        <begin position="28"/>
        <end position="480"/>
    </location>
</feature>
<evidence type="ECO:0000256" key="8">
    <source>
        <dbReference type="ARBA" id="ARBA00025026"/>
    </source>
</evidence>
<keyword evidence="9" id="KW-0336">GPI-anchor</keyword>
<gene>
    <name evidence="11" type="ORF">BO97DRAFT_243567</name>
</gene>